<feature type="domain" description="DUF4440" evidence="1">
    <location>
        <begin position="9"/>
        <end position="115"/>
    </location>
</feature>
<comment type="caution">
    <text evidence="2">The sequence shown here is derived from an EMBL/GenBank/DDBJ whole genome shotgun (WGS) entry which is preliminary data.</text>
</comment>
<accession>A0A154IC78</accession>
<dbReference type="Gene3D" id="3.10.450.50">
    <property type="match status" value="1"/>
</dbReference>
<dbReference type="RefSeq" id="WP_062944140.1">
    <property type="nucleotide sequence ID" value="NZ_CP171844.1"/>
</dbReference>
<sequence>MSAAALEALEEAERAFNAAMVSNDPTQIAACITQDWVLVTPERGPIPAQAILSAIGSGVLSHDTMTKTTHHVHLLGNVATVTGRGQNTGIFRGEPISADEWITDVYHREGNKWRCVLTHLTPVCSPLEIPSIQDKIIPL</sequence>
<name>A0A154IC78_RHILE</name>
<dbReference type="Pfam" id="PF14534">
    <property type="entry name" value="DUF4440"/>
    <property type="match status" value="1"/>
</dbReference>
<dbReference type="AlphaFoldDB" id="A0A154IC78"/>
<evidence type="ECO:0000259" key="1">
    <source>
        <dbReference type="Pfam" id="PF14534"/>
    </source>
</evidence>
<proteinExistence type="predicted"/>
<evidence type="ECO:0000313" key="2">
    <source>
        <dbReference type="EMBL" id="KZA98065.1"/>
    </source>
</evidence>
<dbReference type="SUPFAM" id="SSF54427">
    <property type="entry name" value="NTF2-like"/>
    <property type="match status" value="1"/>
</dbReference>
<gene>
    <name evidence="2" type="ORF">A4A59_29190</name>
</gene>
<organism evidence="2">
    <name type="scientific">Rhizobium leguminosarum</name>
    <dbReference type="NCBI Taxonomy" id="384"/>
    <lineage>
        <taxon>Bacteria</taxon>
        <taxon>Pseudomonadati</taxon>
        <taxon>Pseudomonadota</taxon>
        <taxon>Alphaproteobacteria</taxon>
        <taxon>Hyphomicrobiales</taxon>
        <taxon>Rhizobiaceae</taxon>
        <taxon>Rhizobium/Agrobacterium group</taxon>
        <taxon>Rhizobium</taxon>
    </lineage>
</organism>
<reference evidence="2" key="1">
    <citation type="submission" date="2016-03" db="EMBL/GenBank/DDBJ databases">
        <title>Microsymbionts genomes from the relict species Vavilovia formosa.</title>
        <authorList>
            <person name="Chirak E."/>
            <person name="Kimeklis A."/>
            <person name="Kopat V."/>
            <person name="Andronov E."/>
        </authorList>
    </citation>
    <scope>NUCLEOTIDE SEQUENCE [LARGE SCALE GENOMIC DNA]</scope>
    <source>
        <strain evidence="2">Vaf12</strain>
    </source>
</reference>
<dbReference type="InterPro" id="IPR027843">
    <property type="entry name" value="DUF4440"/>
</dbReference>
<protein>
    <submittedName>
        <fullName evidence="2">DUF4440 domain-containing protein</fullName>
    </submittedName>
</protein>
<dbReference type="EMBL" id="LVYU01000127">
    <property type="protein sequence ID" value="KZA98065.1"/>
    <property type="molecule type" value="Genomic_DNA"/>
</dbReference>
<dbReference type="InterPro" id="IPR032710">
    <property type="entry name" value="NTF2-like_dom_sf"/>
</dbReference>